<evidence type="ECO:0000256" key="1">
    <source>
        <dbReference type="SAM" id="Phobius"/>
    </source>
</evidence>
<evidence type="ECO:0000313" key="4">
    <source>
        <dbReference type="Proteomes" id="UP001166251"/>
    </source>
</evidence>
<gene>
    <name evidence="3" type="primary">traD</name>
    <name evidence="3" type="ORF">K0504_10050</name>
</gene>
<reference evidence="3" key="1">
    <citation type="submission" date="2021-07" db="EMBL/GenBank/DDBJ databases">
        <title>Neiella marina sp. nov., isolated from the intestinal content of sea cucumber Apostichopus japonicus.</title>
        <authorList>
            <person name="Bai X."/>
        </authorList>
    </citation>
    <scope>NUCLEOTIDE SEQUENCE</scope>
    <source>
        <strain evidence="3">126</strain>
    </source>
</reference>
<keyword evidence="1" id="KW-0812">Transmembrane</keyword>
<dbReference type="InterPro" id="IPR027417">
    <property type="entry name" value="P-loop_NTPase"/>
</dbReference>
<sequence length="644" mass="72021">MNKLRKDPTFQENLFRPIYEVNALYGWAAASAATLASVGMAQAGQFSMQLLSASICTAMAGVRYRQAYPLLRRQLRLFTNKIDFMPAEKLRKLNQVEVNILQDGEVDAAGRVVKHSPDDRETYLCEGFEWGPEHANRAHQVIDLSSDYGEVKLPLIMRPWEKRLRKTTRRLGGKPWIHGMGESKRIMVSEDAWYGHTFMAGNVGTGKTTLLKLLSLSMYHLGHTLIIIDPKNDREWRESIENEMASRGEAHKFHYFHPSIPSESIRLQPLKNFNRHTEITTRVAALQATGDGPTSFSEFGWEVINKAVEGSLFIGEQPRLTTLQSYLTDGKSELCIKCLEKHFDAVLGEPNWRITLQKEFEKRGKSTLEQYINYYLQVVAETHKEGVVDKVISLITHDAAHYQKMVVGLLPLFSILNAKPLDELISPVDDLTGADKRPIIDTKQIIEGGGVLYLALDSLSDSKTAGHLAKLILSDIAAAAGERYNYGGSGRRVSIFVDEVHAAVAGNDALLNLLAQGRAAAMQCFLATQTIPDLEAKTDPASAERFLGLCNNFISMRVNDQRTQEYVCRNFGRTSVLNTQISMSENTNTTAGLGEFAGGYSERLNRMKDDSFPEQLLTDLPKLQFIARLADGRKVKGRIPVIKE</sequence>
<dbReference type="Pfam" id="PF12696">
    <property type="entry name" value="TraG-D_C"/>
    <property type="match status" value="1"/>
</dbReference>
<name>A0ABS7EGD0_9GAMM</name>
<proteinExistence type="predicted"/>
<dbReference type="SUPFAM" id="SSF52540">
    <property type="entry name" value="P-loop containing nucleoside triphosphate hydrolases"/>
    <property type="match status" value="1"/>
</dbReference>
<keyword evidence="4" id="KW-1185">Reference proteome</keyword>
<feature type="transmembrane region" description="Helical" evidence="1">
    <location>
        <begin position="21"/>
        <end position="40"/>
    </location>
</feature>
<dbReference type="RefSeq" id="WP_220104063.1">
    <property type="nucleotide sequence ID" value="NZ_JAHZSS010000010.1"/>
</dbReference>
<feature type="domain" description="TraD/TraG TraM recognition site" evidence="2">
    <location>
        <begin position="492"/>
        <end position="595"/>
    </location>
</feature>
<protein>
    <submittedName>
        <fullName evidence="3">Conjugative transfer system coupling protein TraD</fullName>
    </submittedName>
</protein>
<accession>A0ABS7EGD0</accession>
<keyword evidence="1" id="KW-0472">Membrane</keyword>
<evidence type="ECO:0000313" key="3">
    <source>
        <dbReference type="EMBL" id="MBW8191380.1"/>
    </source>
</evidence>
<dbReference type="InterPro" id="IPR032689">
    <property type="entry name" value="TraG-D_C"/>
</dbReference>
<dbReference type="EMBL" id="JAHZSS010000010">
    <property type="protein sequence ID" value="MBW8191380.1"/>
    <property type="molecule type" value="Genomic_DNA"/>
</dbReference>
<dbReference type="InterPro" id="IPR051162">
    <property type="entry name" value="T4SS_component"/>
</dbReference>
<organism evidence="3 4">
    <name type="scientific">Neiella holothuriorum</name>
    <dbReference type="NCBI Taxonomy" id="2870530"/>
    <lineage>
        <taxon>Bacteria</taxon>
        <taxon>Pseudomonadati</taxon>
        <taxon>Pseudomonadota</taxon>
        <taxon>Gammaproteobacteria</taxon>
        <taxon>Alteromonadales</taxon>
        <taxon>Echinimonadaceae</taxon>
        <taxon>Neiella</taxon>
    </lineage>
</organism>
<dbReference type="Proteomes" id="UP001166251">
    <property type="component" value="Unassembled WGS sequence"/>
</dbReference>
<keyword evidence="1" id="KW-1133">Transmembrane helix</keyword>
<dbReference type="CDD" id="cd01127">
    <property type="entry name" value="TrwB_TraG_TraD_VirD4"/>
    <property type="match status" value="1"/>
</dbReference>
<evidence type="ECO:0000259" key="2">
    <source>
        <dbReference type="Pfam" id="PF12696"/>
    </source>
</evidence>
<comment type="caution">
    <text evidence="3">The sequence shown here is derived from an EMBL/GenBank/DDBJ whole genome shotgun (WGS) entry which is preliminary data.</text>
</comment>
<dbReference type="InterPro" id="IPR022458">
    <property type="entry name" value="Conjugative_coupling_TraG/TraD"/>
</dbReference>
<dbReference type="PANTHER" id="PTHR30121">
    <property type="entry name" value="UNCHARACTERIZED PROTEIN YJGR-RELATED"/>
    <property type="match status" value="1"/>
</dbReference>
<dbReference type="NCBIfam" id="TIGR03743">
    <property type="entry name" value="SXT_TraD"/>
    <property type="match status" value="1"/>
</dbReference>
<dbReference type="Gene3D" id="3.40.50.300">
    <property type="entry name" value="P-loop containing nucleotide triphosphate hydrolases"/>
    <property type="match status" value="2"/>
</dbReference>
<dbReference type="PANTHER" id="PTHR30121:SF6">
    <property type="entry name" value="SLR6007 PROTEIN"/>
    <property type="match status" value="1"/>
</dbReference>